<feature type="domain" description="PhoU" evidence="1">
    <location>
        <begin position="19"/>
        <end position="104"/>
    </location>
</feature>
<dbReference type="AlphaFoldDB" id="A0A291IS46"/>
<dbReference type="OrthoDB" id="9814256at2"/>
<evidence type="ECO:0000313" key="3">
    <source>
        <dbReference type="Proteomes" id="UP000232227"/>
    </source>
</evidence>
<gene>
    <name evidence="2" type="primary">phoU</name>
    <name evidence="2" type="ORF">CP520_02035</name>
</gene>
<dbReference type="SUPFAM" id="SSF109755">
    <property type="entry name" value="PhoU-like"/>
    <property type="match status" value="1"/>
</dbReference>
<dbReference type="PANTHER" id="PTHR42930">
    <property type="entry name" value="PHOSPHATE-SPECIFIC TRANSPORT SYSTEM ACCESSORY PROTEIN PHOU"/>
    <property type="match status" value="1"/>
</dbReference>
<dbReference type="Gene3D" id="1.20.58.220">
    <property type="entry name" value="Phosphate transport system protein phou homolog 2, domain 2"/>
    <property type="match status" value="2"/>
</dbReference>
<evidence type="ECO:0000259" key="1">
    <source>
        <dbReference type="Pfam" id="PF01895"/>
    </source>
</evidence>
<dbReference type="InterPro" id="IPR028366">
    <property type="entry name" value="PhoU"/>
</dbReference>
<accession>A0A291IS46</accession>
<reference evidence="2 3" key="1">
    <citation type="submission" date="2017-09" db="EMBL/GenBank/DDBJ databases">
        <title>SPAdes assembly of the Mesoplasma lactucae genome.</title>
        <authorList>
            <person name="Knight T.F."/>
            <person name="Rubinstein R."/>
            <person name="Citino T."/>
        </authorList>
    </citation>
    <scope>NUCLEOTIDE SEQUENCE [LARGE SCALE GENOMIC DNA]</scope>
    <source>
        <strain evidence="2 3">831-C4</strain>
    </source>
</reference>
<dbReference type="RefSeq" id="WP_096862814.1">
    <property type="nucleotide sequence ID" value="NZ_CP023668.1"/>
</dbReference>
<feature type="domain" description="PhoU" evidence="1">
    <location>
        <begin position="124"/>
        <end position="205"/>
    </location>
</feature>
<dbReference type="GO" id="GO:0030643">
    <property type="term" value="P:intracellular phosphate ion homeostasis"/>
    <property type="evidence" value="ECO:0007669"/>
    <property type="project" value="InterPro"/>
</dbReference>
<evidence type="ECO:0000313" key="2">
    <source>
        <dbReference type="EMBL" id="ATG97526.1"/>
    </source>
</evidence>
<keyword evidence="3" id="KW-1185">Reference proteome</keyword>
<dbReference type="EMBL" id="CP023668">
    <property type="protein sequence ID" value="ATG97526.1"/>
    <property type="molecule type" value="Genomic_DNA"/>
</dbReference>
<protein>
    <submittedName>
        <fullName evidence="2">Phosphate transport system regulatory protein PhoU</fullName>
    </submittedName>
</protein>
<dbReference type="InterPro" id="IPR038078">
    <property type="entry name" value="PhoU-like_sf"/>
</dbReference>
<organism evidence="2 3">
    <name type="scientific">Mesoplasma lactucae ATCC 49193</name>
    <dbReference type="NCBI Taxonomy" id="81460"/>
    <lineage>
        <taxon>Bacteria</taxon>
        <taxon>Bacillati</taxon>
        <taxon>Mycoplasmatota</taxon>
        <taxon>Mollicutes</taxon>
        <taxon>Entomoplasmatales</taxon>
        <taxon>Entomoplasmataceae</taxon>
        <taxon>Mesoplasma</taxon>
    </lineage>
</organism>
<dbReference type="InterPro" id="IPR026022">
    <property type="entry name" value="PhoU_dom"/>
</dbReference>
<proteinExistence type="predicted"/>
<dbReference type="PANTHER" id="PTHR42930:SF3">
    <property type="entry name" value="PHOSPHATE-SPECIFIC TRANSPORT SYSTEM ACCESSORY PROTEIN PHOU"/>
    <property type="match status" value="1"/>
</dbReference>
<dbReference type="Proteomes" id="UP000232227">
    <property type="component" value="Chromosome"/>
</dbReference>
<name>A0A291IS46_9MOLU</name>
<dbReference type="KEGG" id="mlac:CP520_02035"/>
<dbReference type="Pfam" id="PF01895">
    <property type="entry name" value="PhoU"/>
    <property type="match status" value="2"/>
</dbReference>
<dbReference type="GO" id="GO:0045936">
    <property type="term" value="P:negative regulation of phosphate metabolic process"/>
    <property type="evidence" value="ECO:0007669"/>
    <property type="project" value="InterPro"/>
</dbReference>
<dbReference type="NCBIfam" id="TIGR02135">
    <property type="entry name" value="phoU_full"/>
    <property type="match status" value="1"/>
</dbReference>
<sequence length="243" mass="27901">MSVNKILDHDILVIKRDLQNMINATKKQYEETNEAVKNNDYQLAEKVISDDHKINDMQNNLTKTALWKIAKQNMVAGDLRLAIGSVLIAREIERIADYAKNICYFLVDYKPDVKYTKAIQSNFSIILKMLDMISTLIDHYDTDLNNKVDAFEKEVNDEFVKTRGEIISEIRHADSDEMAILLYTSLRQLKKLERAADHIISIQEILDFIRTGKFNESVPASFGDNTSLFDEGKDDDDDDETAN</sequence>